<dbReference type="RefSeq" id="XP_012333782.1">
    <property type="nucleotide sequence ID" value="XM_012478359.1"/>
</dbReference>
<sequence>MSFLSSLIFFFIPDSSFFFIPDSSDSSSQIVSPYDQDHYYSVLRLYCYVNMSLLSEKKQLHMYKNIIYISSSLYVFHLFIDITTIFSFHINHIIVDYSNIYIKEKVSCVNFNYVNFRIHHLQKVIYDSIYINNVFVTYVTWIFKYDVWIPSYLIQNLFRKDM</sequence>
<dbReference type="GeneID" id="24266028"/>
<protein>
    <submittedName>
        <fullName evidence="3">Uncharacterized protein</fullName>
    </submittedName>
</protein>
<dbReference type="AlphaFoldDB" id="A0A0D9QR06"/>
<dbReference type="VEuPathDB" id="PlasmoDB:AK88_00714"/>
<keyword evidence="1" id="KW-1133">Transmembrane helix</keyword>
<organism evidence="3 4">
    <name type="scientific">Plasmodium fragile</name>
    <dbReference type="NCBI Taxonomy" id="5857"/>
    <lineage>
        <taxon>Eukaryota</taxon>
        <taxon>Sar</taxon>
        <taxon>Alveolata</taxon>
        <taxon>Apicomplexa</taxon>
        <taxon>Aconoidasida</taxon>
        <taxon>Haemosporida</taxon>
        <taxon>Plasmodiidae</taxon>
        <taxon>Plasmodium</taxon>
        <taxon>Plasmodium (Plasmodium)</taxon>
    </lineage>
</organism>
<keyword evidence="2" id="KW-0732">Signal</keyword>
<proteinExistence type="predicted"/>
<dbReference type="Proteomes" id="UP000054561">
    <property type="component" value="Unassembled WGS sequence"/>
</dbReference>
<feature type="signal peptide" evidence="2">
    <location>
        <begin position="1"/>
        <end position="18"/>
    </location>
</feature>
<feature type="chain" id="PRO_5002343941" evidence="2">
    <location>
        <begin position="19"/>
        <end position="162"/>
    </location>
</feature>
<dbReference type="EMBL" id="KQ001650">
    <property type="protein sequence ID" value="KJP89504.1"/>
    <property type="molecule type" value="Genomic_DNA"/>
</dbReference>
<reference evidence="3 4" key="1">
    <citation type="submission" date="2014-03" db="EMBL/GenBank/DDBJ databases">
        <title>The Genome Sequence of Plasmodium fragile nilgiri.</title>
        <authorList>
            <consortium name="The Broad Institute Genomics Platform"/>
            <consortium name="The Broad Institute Genome Sequencing Center for Infectious Disease"/>
            <person name="Neafsey D."/>
            <person name="Duraisingh M."/>
            <person name="Young S.K."/>
            <person name="Zeng Q."/>
            <person name="Gargeya S."/>
            <person name="Abouelleil A."/>
            <person name="Alvarado L."/>
            <person name="Chapman S.B."/>
            <person name="Gainer-Dewar J."/>
            <person name="Goldberg J."/>
            <person name="Griggs A."/>
            <person name="Gujja S."/>
            <person name="Hansen M."/>
            <person name="Howarth C."/>
            <person name="Imamovic A."/>
            <person name="Larimer J."/>
            <person name="Pearson M."/>
            <person name="Poon T.W."/>
            <person name="Priest M."/>
            <person name="Roberts A."/>
            <person name="Saif S."/>
            <person name="Shea T."/>
            <person name="Sykes S."/>
            <person name="Wortman J."/>
            <person name="Nusbaum C."/>
            <person name="Birren B."/>
        </authorList>
    </citation>
    <scope>NUCLEOTIDE SEQUENCE [LARGE SCALE GENOMIC DNA]</scope>
    <source>
        <strain evidence="4">nilgiri</strain>
    </source>
</reference>
<evidence type="ECO:0000313" key="4">
    <source>
        <dbReference type="Proteomes" id="UP000054561"/>
    </source>
</evidence>
<feature type="transmembrane region" description="Helical" evidence="1">
    <location>
        <begin position="66"/>
        <end position="90"/>
    </location>
</feature>
<gene>
    <name evidence="3" type="ORF">AK88_00714</name>
</gene>
<evidence type="ECO:0000256" key="2">
    <source>
        <dbReference type="SAM" id="SignalP"/>
    </source>
</evidence>
<evidence type="ECO:0000313" key="3">
    <source>
        <dbReference type="EMBL" id="KJP89504.1"/>
    </source>
</evidence>
<keyword evidence="1" id="KW-0812">Transmembrane</keyword>
<keyword evidence="4" id="KW-1185">Reference proteome</keyword>
<keyword evidence="1" id="KW-0472">Membrane</keyword>
<name>A0A0D9QR06_PLAFR</name>
<evidence type="ECO:0000256" key="1">
    <source>
        <dbReference type="SAM" id="Phobius"/>
    </source>
</evidence>
<accession>A0A0D9QR06</accession>